<evidence type="ECO:0000259" key="6">
    <source>
        <dbReference type="Pfam" id="PF08281"/>
    </source>
</evidence>
<feature type="domain" description="RNA polymerase sigma factor 70 region 4 type 2" evidence="6">
    <location>
        <begin position="102"/>
        <end position="152"/>
    </location>
</feature>
<comment type="similarity">
    <text evidence="1">Belongs to the sigma-70 factor family. ECF subfamily.</text>
</comment>
<dbReference type="Pfam" id="PF08281">
    <property type="entry name" value="Sigma70_r4_2"/>
    <property type="match status" value="1"/>
</dbReference>
<dbReference type="NCBIfam" id="TIGR02937">
    <property type="entry name" value="sigma70-ECF"/>
    <property type="match status" value="1"/>
</dbReference>
<gene>
    <name evidence="7" type="ORF">Ami3637_15340</name>
</gene>
<dbReference type="CDD" id="cd06171">
    <property type="entry name" value="Sigma70_r4"/>
    <property type="match status" value="1"/>
</dbReference>
<dbReference type="SUPFAM" id="SSF88659">
    <property type="entry name" value="Sigma3 and sigma4 domains of RNA polymerase sigma factors"/>
    <property type="match status" value="1"/>
</dbReference>
<dbReference type="Pfam" id="PF04542">
    <property type="entry name" value="Sigma70_r2"/>
    <property type="match status" value="1"/>
</dbReference>
<keyword evidence="4" id="KW-0804">Transcription</keyword>
<evidence type="ECO:0000313" key="7">
    <source>
        <dbReference type="EMBL" id="QHI73565.1"/>
    </source>
</evidence>
<evidence type="ECO:0000256" key="2">
    <source>
        <dbReference type="ARBA" id="ARBA00023015"/>
    </source>
</evidence>
<dbReference type="Proteomes" id="UP000463883">
    <property type="component" value="Chromosome"/>
</dbReference>
<evidence type="ECO:0000256" key="4">
    <source>
        <dbReference type="ARBA" id="ARBA00023163"/>
    </source>
</evidence>
<dbReference type="PANTHER" id="PTHR43133">
    <property type="entry name" value="RNA POLYMERASE ECF-TYPE SIGMA FACTO"/>
    <property type="match status" value="1"/>
</dbReference>
<dbReference type="GO" id="GO:0006352">
    <property type="term" value="P:DNA-templated transcription initiation"/>
    <property type="evidence" value="ECO:0007669"/>
    <property type="project" value="InterPro"/>
</dbReference>
<dbReference type="InterPro" id="IPR013324">
    <property type="entry name" value="RNA_pol_sigma_r3/r4-like"/>
</dbReference>
<proteinExistence type="inferred from homology"/>
<dbReference type="InterPro" id="IPR007627">
    <property type="entry name" value="RNA_pol_sigma70_r2"/>
</dbReference>
<organism evidence="7 8">
    <name type="scientific">Aminipila terrae</name>
    <dbReference type="NCBI Taxonomy" id="2697030"/>
    <lineage>
        <taxon>Bacteria</taxon>
        <taxon>Bacillati</taxon>
        <taxon>Bacillota</taxon>
        <taxon>Clostridia</taxon>
        <taxon>Peptostreptococcales</taxon>
        <taxon>Anaerovoracaceae</taxon>
        <taxon>Aminipila</taxon>
    </lineage>
</organism>
<evidence type="ECO:0000256" key="3">
    <source>
        <dbReference type="ARBA" id="ARBA00023082"/>
    </source>
</evidence>
<dbReference type="AlphaFoldDB" id="A0A6P1MRD7"/>
<dbReference type="InterPro" id="IPR039425">
    <property type="entry name" value="RNA_pol_sigma-70-like"/>
</dbReference>
<dbReference type="KEGG" id="amic:Ami3637_15340"/>
<dbReference type="GO" id="GO:0003677">
    <property type="term" value="F:DNA binding"/>
    <property type="evidence" value="ECO:0007669"/>
    <property type="project" value="InterPro"/>
</dbReference>
<dbReference type="InterPro" id="IPR036388">
    <property type="entry name" value="WH-like_DNA-bd_sf"/>
</dbReference>
<dbReference type="Gene3D" id="1.10.10.10">
    <property type="entry name" value="Winged helix-like DNA-binding domain superfamily/Winged helix DNA-binding domain"/>
    <property type="match status" value="1"/>
</dbReference>
<evidence type="ECO:0000313" key="8">
    <source>
        <dbReference type="Proteomes" id="UP000463883"/>
    </source>
</evidence>
<dbReference type="GO" id="GO:0016987">
    <property type="term" value="F:sigma factor activity"/>
    <property type="evidence" value="ECO:0007669"/>
    <property type="project" value="UniProtKB-KW"/>
</dbReference>
<dbReference type="Gene3D" id="1.10.1740.10">
    <property type="match status" value="1"/>
</dbReference>
<dbReference type="RefSeq" id="WP_162363330.1">
    <property type="nucleotide sequence ID" value="NZ_CP047591.1"/>
</dbReference>
<dbReference type="InterPro" id="IPR014284">
    <property type="entry name" value="RNA_pol_sigma-70_dom"/>
</dbReference>
<dbReference type="SUPFAM" id="SSF88946">
    <property type="entry name" value="Sigma2 domain of RNA polymerase sigma factors"/>
    <property type="match status" value="1"/>
</dbReference>
<evidence type="ECO:0000256" key="1">
    <source>
        <dbReference type="ARBA" id="ARBA00010641"/>
    </source>
</evidence>
<dbReference type="PANTHER" id="PTHR43133:SF51">
    <property type="entry name" value="RNA POLYMERASE SIGMA FACTOR"/>
    <property type="match status" value="1"/>
</dbReference>
<dbReference type="InterPro" id="IPR013325">
    <property type="entry name" value="RNA_pol_sigma_r2"/>
</dbReference>
<dbReference type="InterPro" id="IPR013249">
    <property type="entry name" value="RNA_pol_sigma70_r4_t2"/>
</dbReference>
<keyword evidence="8" id="KW-1185">Reference proteome</keyword>
<name>A0A6P1MRD7_9FIRM</name>
<dbReference type="EMBL" id="CP047591">
    <property type="protein sequence ID" value="QHI73565.1"/>
    <property type="molecule type" value="Genomic_DNA"/>
</dbReference>
<accession>A0A6P1MRD7</accession>
<sequence length="162" mass="19693">MKTQSFNSDDCIELVVKRYTDMVYRLAFAQTRNKSDADDIFQEVFMRYIRKKPEFQTEEHRKAWLIRVTINCSKKLWASAWKRKTEGLDESAIFQEQDEKYLYLELKKLPVRYRAVIHLFYYEDLSIEEISKILKRKPSTVRTQLTRGRYKLKEILKEEYDV</sequence>
<keyword evidence="3" id="KW-0731">Sigma factor</keyword>
<evidence type="ECO:0000259" key="5">
    <source>
        <dbReference type="Pfam" id="PF04542"/>
    </source>
</evidence>
<protein>
    <submittedName>
        <fullName evidence="7">Sigma-70 family RNA polymerase sigma factor</fullName>
    </submittedName>
</protein>
<reference evidence="7 8" key="1">
    <citation type="submission" date="2020-01" db="EMBL/GenBank/DDBJ databases">
        <title>Genomic analysis of Aminipila sp. CBA3637.</title>
        <authorList>
            <person name="Kim Y.B."/>
            <person name="Roh S.W."/>
        </authorList>
    </citation>
    <scope>NUCLEOTIDE SEQUENCE [LARGE SCALE GENOMIC DNA]</scope>
    <source>
        <strain evidence="7 8">CBA3637</strain>
    </source>
</reference>
<keyword evidence="2" id="KW-0805">Transcription regulation</keyword>
<feature type="domain" description="RNA polymerase sigma-70 region 2" evidence="5">
    <location>
        <begin position="16"/>
        <end position="82"/>
    </location>
</feature>